<comment type="caution">
    <text evidence="1">The sequence shown here is derived from an EMBL/GenBank/DDBJ whole genome shotgun (WGS) entry which is preliminary data.</text>
</comment>
<dbReference type="Proteomes" id="UP000762676">
    <property type="component" value="Unassembled WGS sequence"/>
</dbReference>
<protein>
    <submittedName>
        <fullName evidence="1">Uncharacterized protein</fullName>
    </submittedName>
</protein>
<gene>
    <name evidence="1" type="ORF">ElyMa_005375400</name>
</gene>
<dbReference type="AlphaFoldDB" id="A0AAV4EE92"/>
<evidence type="ECO:0000313" key="1">
    <source>
        <dbReference type="EMBL" id="GFR58995.1"/>
    </source>
</evidence>
<name>A0AAV4EE92_9GAST</name>
<organism evidence="1 2">
    <name type="scientific">Elysia marginata</name>
    <dbReference type="NCBI Taxonomy" id="1093978"/>
    <lineage>
        <taxon>Eukaryota</taxon>
        <taxon>Metazoa</taxon>
        <taxon>Spiralia</taxon>
        <taxon>Lophotrochozoa</taxon>
        <taxon>Mollusca</taxon>
        <taxon>Gastropoda</taxon>
        <taxon>Heterobranchia</taxon>
        <taxon>Euthyneura</taxon>
        <taxon>Panpulmonata</taxon>
        <taxon>Sacoglossa</taxon>
        <taxon>Placobranchoidea</taxon>
        <taxon>Plakobranchidae</taxon>
        <taxon>Elysia</taxon>
    </lineage>
</organism>
<keyword evidence="2" id="KW-1185">Reference proteome</keyword>
<reference evidence="1 2" key="1">
    <citation type="journal article" date="2021" name="Elife">
        <title>Chloroplast acquisition without the gene transfer in kleptoplastic sea slugs, Plakobranchus ocellatus.</title>
        <authorList>
            <person name="Maeda T."/>
            <person name="Takahashi S."/>
            <person name="Yoshida T."/>
            <person name="Shimamura S."/>
            <person name="Takaki Y."/>
            <person name="Nagai Y."/>
            <person name="Toyoda A."/>
            <person name="Suzuki Y."/>
            <person name="Arimoto A."/>
            <person name="Ishii H."/>
            <person name="Satoh N."/>
            <person name="Nishiyama T."/>
            <person name="Hasebe M."/>
            <person name="Maruyama T."/>
            <person name="Minagawa J."/>
            <person name="Obokata J."/>
            <person name="Shigenobu S."/>
        </authorList>
    </citation>
    <scope>NUCLEOTIDE SEQUENCE [LARGE SCALE GENOMIC DNA]</scope>
</reference>
<evidence type="ECO:0000313" key="2">
    <source>
        <dbReference type="Proteomes" id="UP000762676"/>
    </source>
</evidence>
<proteinExistence type="predicted"/>
<sequence length="124" mass="13725">MRDLYEVILSSLNAIVVFLATQSYWQTQECSPHRFPPLPLDRTNPYSDGMIRCPLCSLRFSGAGPASVPIPMALEIWPTDNKACLKGLTCQLKMGRDLHRKDADRSRIGVSGIIQSHPALLCGV</sequence>
<accession>A0AAV4EE92</accession>
<dbReference type="EMBL" id="BMAT01010699">
    <property type="protein sequence ID" value="GFR58995.1"/>
    <property type="molecule type" value="Genomic_DNA"/>
</dbReference>